<dbReference type="Gene3D" id="3.50.30.20">
    <property type="entry name" value="Carbamoyl-phosphate synthase small subunit, N-terminal domain"/>
    <property type="match status" value="1"/>
</dbReference>
<reference evidence="2" key="1">
    <citation type="submission" date="2018-05" db="EMBL/GenBank/DDBJ databases">
        <authorList>
            <person name="Lanie J.A."/>
            <person name="Ng W.-L."/>
            <person name="Kazmierczak K.M."/>
            <person name="Andrzejewski T.M."/>
            <person name="Davidsen T.M."/>
            <person name="Wayne K.J."/>
            <person name="Tettelin H."/>
            <person name="Glass J.I."/>
            <person name="Rusch D."/>
            <person name="Podicherti R."/>
            <person name="Tsui H.-C.T."/>
            <person name="Winkler M.E."/>
        </authorList>
    </citation>
    <scope>NUCLEOTIDE SEQUENCE</scope>
</reference>
<protein>
    <recommendedName>
        <fullName evidence="1">Carbamoyl-phosphate synthase small subunit N-terminal domain-containing protein</fullName>
    </recommendedName>
</protein>
<accession>A0A382JNT7</accession>
<dbReference type="AlphaFoldDB" id="A0A382JNT7"/>
<feature type="domain" description="Carbamoyl-phosphate synthase small subunit N-terminal" evidence="1">
    <location>
        <begin position="3"/>
        <end position="100"/>
    </location>
</feature>
<gene>
    <name evidence="2" type="ORF">METZ01_LOCUS265866</name>
</gene>
<dbReference type="InterPro" id="IPR002474">
    <property type="entry name" value="CarbamoylP_synth_ssu_N"/>
</dbReference>
<evidence type="ECO:0000313" key="2">
    <source>
        <dbReference type="EMBL" id="SVC13012.1"/>
    </source>
</evidence>
<dbReference type="SMART" id="SM01097">
    <property type="entry name" value="CPSase_sm_chain"/>
    <property type="match status" value="1"/>
</dbReference>
<dbReference type="EMBL" id="UINC01075131">
    <property type="protein sequence ID" value="SVC13012.1"/>
    <property type="molecule type" value="Genomic_DNA"/>
</dbReference>
<organism evidence="2">
    <name type="scientific">marine metagenome</name>
    <dbReference type="NCBI Taxonomy" id="408172"/>
    <lineage>
        <taxon>unclassified sequences</taxon>
        <taxon>metagenomes</taxon>
        <taxon>ecological metagenomes</taxon>
    </lineage>
</organism>
<feature type="non-terminal residue" evidence="2">
    <location>
        <position position="100"/>
    </location>
</feature>
<evidence type="ECO:0000259" key="1">
    <source>
        <dbReference type="SMART" id="SM01097"/>
    </source>
</evidence>
<sequence>MPQTAILALEDGKFFWGESVGSFGQTVGEVVFNTAMTGYQEILTDPSYSQQIVALTYPHIGNTGINIVDEESSGVYAAGLIIRDLPLAHSNWRSELSLDN</sequence>
<dbReference type="InterPro" id="IPR036480">
    <property type="entry name" value="CarbP_synth_ssu_N_sf"/>
</dbReference>
<dbReference type="Pfam" id="PF00988">
    <property type="entry name" value="CPSase_sm_chain"/>
    <property type="match status" value="1"/>
</dbReference>
<name>A0A382JNT7_9ZZZZ</name>
<dbReference type="SUPFAM" id="SSF52021">
    <property type="entry name" value="Carbamoyl phosphate synthetase, small subunit N-terminal domain"/>
    <property type="match status" value="1"/>
</dbReference>
<proteinExistence type="predicted"/>